<evidence type="ECO:0000256" key="2">
    <source>
        <dbReference type="ARBA" id="ARBA00007942"/>
    </source>
</evidence>
<dbReference type="AlphaFoldDB" id="A0A9D9DC09"/>
<evidence type="ECO:0000313" key="11">
    <source>
        <dbReference type="Proteomes" id="UP000823631"/>
    </source>
</evidence>
<comment type="subcellular location">
    <subcellularLocation>
        <location evidence="1">Cell inner membrane</location>
        <topology evidence="1">Multi-pass membrane protein</topology>
    </subcellularLocation>
</comment>
<evidence type="ECO:0000256" key="9">
    <source>
        <dbReference type="SAM" id="Phobius"/>
    </source>
</evidence>
<keyword evidence="7 9" id="KW-1133">Transmembrane helix</keyword>
<evidence type="ECO:0000256" key="5">
    <source>
        <dbReference type="ARBA" id="ARBA00022519"/>
    </source>
</evidence>
<name>A0A9D9DC09_9GAMM</name>
<comment type="similarity">
    <text evidence="2">Belongs to the binding-protein-dependent transport system permease family. AraH/RbsC subfamily.</text>
</comment>
<evidence type="ECO:0000256" key="8">
    <source>
        <dbReference type="ARBA" id="ARBA00023136"/>
    </source>
</evidence>
<dbReference type="GO" id="GO:0022857">
    <property type="term" value="F:transmembrane transporter activity"/>
    <property type="evidence" value="ECO:0007669"/>
    <property type="project" value="InterPro"/>
</dbReference>
<feature type="transmembrane region" description="Helical" evidence="9">
    <location>
        <begin position="12"/>
        <end position="32"/>
    </location>
</feature>
<keyword evidence="4" id="KW-1003">Cell membrane</keyword>
<evidence type="ECO:0000313" key="10">
    <source>
        <dbReference type="EMBL" id="MBO8416132.1"/>
    </source>
</evidence>
<feature type="transmembrane region" description="Helical" evidence="9">
    <location>
        <begin position="259"/>
        <end position="276"/>
    </location>
</feature>
<dbReference type="PANTHER" id="PTHR32196:SF21">
    <property type="entry name" value="ABC TRANSPORTER PERMEASE PROTEIN YPHD-RELATED"/>
    <property type="match status" value="1"/>
</dbReference>
<evidence type="ECO:0000256" key="1">
    <source>
        <dbReference type="ARBA" id="ARBA00004429"/>
    </source>
</evidence>
<organism evidence="10 11">
    <name type="scientific">Candidatus Avisuccinivibrio stercorigallinarum</name>
    <dbReference type="NCBI Taxonomy" id="2840704"/>
    <lineage>
        <taxon>Bacteria</taxon>
        <taxon>Pseudomonadati</taxon>
        <taxon>Pseudomonadota</taxon>
        <taxon>Gammaproteobacteria</taxon>
        <taxon>Aeromonadales</taxon>
        <taxon>Succinivibrionaceae</taxon>
        <taxon>Succinivibrionaceae incertae sedis</taxon>
        <taxon>Candidatus Avisuccinivibrio</taxon>
    </lineage>
</organism>
<evidence type="ECO:0000256" key="4">
    <source>
        <dbReference type="ARBA" id="ARBA00022475"/>
    </source>
</evidence>
<protein>
    <submittedName>
        <fullName evidence="10">ABC transporter permease</fullName>
    </submittedName>
</protein>
<accession>A0A9D9DC09</accession>
<dbReference type="Proteomes" id="UP000823631">
    <property type="component" value="Unassembled WGS sequence"/>
</dbReference>
<feature type="transmembrane region" description="Helical" evidence="9">
    <location>
        <begin position="92"/>
        <end position="114"/>
    </location>
</feature>
<feature type="transmembrane region" description="Helical" evidence="9">
    <location>
        <begin position="216"/>
        <end position="247"/>
    </location>
</feature>
<keyword evidence="5" id="KW-0997">Cell inner membrane</keyword>
<dbReference type="InterPro" id="IPR001851">
    <property type="entry name" value="ABC_transp_permease"/>
</dbReference>
<dbReference type="GO" id="GO:0005886">
    <property type="term" value="C:plasma membrane"/>
    <property type="evidence" value="ECO:0007669"/>
    <property type="project" value="UniProtKB-SubCell"/>
</dbReference>
<dbReference type="EMBL" id="JADINH010000150">
    <property type="protein sequence ID" value="MBO8416132.1"/>
    <property type="molecule type" value="Genomic_DNA"/>
</dbReference>
<feature type="transmembrane region" description="Helical" evidence="9">
    <location>
        <begin position="44"/>
        <end position="62"/>
    </location>
</feature>
<evidence type="ECO:0000256" key="6">
    <source>
        <dbReference type="ARBA" id="ARBA00022692"/>
    </source>
</evidence>
<keyword evidence="8 9" id="KW-0472">Membrane</keyword>
<keyword evidence="6 9" id="KW-0812">Transmembrane</keyword>
<comment type="caution">
    <text evidence="10">The sequence shown here is derived from an EMBL/GenBank/DDBJ whole genome shotgun (WGS) entry which is preliminary data.</text>
</comment>
<feature type="transmembrane region" description="Helical" evidence="9">
    <location>
        <begin position="314"/>
        <end position="331"/>
    </location>
</feature>
<dbReference type="PANTHER" id="PTHR32196">
    <property type="entry name" value="ABC TRANSPORTER PERMEASE PROTEIN YPHD-RELATED-RELATED"/>
    <property type="match status" value="1"/>
</dbReference>
<feature type="transmembrane region" description="Helical" evidence="9">
    <location>
        <begin position="121"/>
        <end position="139"/>
    </location>
</feature>
<dbReference type="Pfam" id="PF02653">
    <property type="entry name" value="BPD_transp_2"/>
    <property type="match status" value="1"/>
</dbReference>
<evidence type="ECO:0000256" key="7">
    <source>
        <dbReference type="ARBA" id="ARBA00022989"/>
    </source>
</evidence>
<reference evidence="10" key="1">
    <citation type="submission" date="2020-10" db="EMBL/GenBank/DDBJ databases">
        <authorList>
            <person name="Gilroy R."/>
        </authorList>
    </citation>
    <scope>NUCLEOTIDE SEQUENCE</scope>
    <source>
        <strain evidence="10">17213</strain>
    </source>
</reference>
<dbReference type="CDD" id="cd06579">
    <property type="entry name" value="TM_PBP1_transp_AraH_like"/>
    <property type="match status" value="1"/>
</dbReference>
<gene>
    <name evidence="10" type="ORF">IAB19_07130</name>
</gene>
<proteinExistence type="inferred from homology"/>
<reference evidence="10" key="2">
    <citation type="journal article" date="2021" name="PeerJ">
        <title>Extensive microbial diversity within the chicken gut microbiome revealed by metagenomics and culture.</title>
        <authorList>
            <person name="Gilroy R."/>
            <person name="Ravi A."/>
            <person name="Getino M."/>
            <person name="Pursley I."/>
            <person name="Horton D.L."/>
            <person name="Alikhan N.F."/>
            <person name="Baker D."/>
            <person name="Gharbi K."/>
            <person name="Hall N."/>
            <person name="Watson M."/>
            <person name="Adriaenssens E.M."/>
            <person name="Foster-Nyarko E."/>
            <person name="Jarju S."/>
            <person name="Secka A."/>
            <person name="Antonio M."/>
            <person name="Oren A."/>
            <person name="Chaudhuri R.R."/>
            <person name="La Ragione R."/>
            <person name="Hildebrand F."/>
            <person name="Pallen M.J."/>
        </authorList>
    </citation>
    <scope>NUCLEOTIDE SEQUENCE</scope>
    <source>
        <strain evidence="10">17213</strain>
    </source>
</reference>
<keyword evidence="3" id="KW-0813">Transport</keyword>
<evidence type="ECO:0000256" key="3">
    <source>
        <dbReference type="ARBA" id="ARBA00022448"/>
    </source>
</evidence>
<feature type="transmembrane region" description="Helical" evidence="9">
    <location>
        <begin position="283"/>
        <end position="302"/>
    </location>
</feature>
<feature type="transmembrane region" description="Helical" evidence="9">
    <location>
        <begin position="175"/>
        <end position="196"/>
    </location>
</feature>
<sequence>MAEKKSSIIASLWRDYSYVVVFLIIFAIFAATSSGLTVNATMNILRHSAVIGIIAIGMGMVCLTAEIDLSVGSMLAMVSGMSVVVFNASDSIVLTLIFALAFGALCGAVNGVLVGIAKMPSFIVTLATMLIYRSFAQYICQHIDKDLAGGGSSVYRMIPKHDAFASLFAFGNTKFLTLPIVGIVLVLTTLLFVYILEQTKYGKKIYATGSSSKGAFMAGINVSVIKTSVFVLTGVLVGLASFLWIAMNASSDPATTGKGYEMYAIAAVVLGGISMAGGKGRCLGILFGALSYTVIDKIIIALKMDSLINDAVKGIILIAVILIQITGPQIKQKCSKLFNKR</sequence>